<proteinExistence type="predicted"/>
<dbReference type="Proteomes" id="UP000190625">
    <property type="component" value="Unassembled WGS sequence"/>
</dbReference>
<dbReference type="InterPro" id="IPR013785">
    <property type="entry name" value="Aldolase_TIM"/>
</dbReference>
<dbReference type="NCBIfam" id="TIGR01361">
    <property type="entry name" value="DAHP_synth_Bsub"/>
    <property type="match status" value="1"/>
</dbReference>
<accession>A0A1T4LJQ3</accession>
<dbReference type="EMBL" id="FUWM01000008">
    <property type="protein sequence ID" value="SJZ54664.1"/>
    <property type="molecule type" value="Genomic_DNA"/>
</dbReference>
<evidence type="ECO:0000256" key="1">
    <source>
        <dbReference type="ARBA" id="ARBA00022679"/>
    </source>
</evidence>
<dbReference type="GO" id="GO:0016740">
    <property type="term" value="F:transferase activity"/>
    <property type="evidence" value="ECO:0007669"/>
    <property type="project" value="UniProtKB-KW"/>
</dbReference>
<dbReference type="GO" id="GO:0009073">
    <property type="term" value="P:aromatic amino acid family biosynthetic process"/>
    <property type="evidence" value="ECO:0007669"/>
    <property type="project" value="InterPro"/>
</dbReference>
<dbReference type="NCBIfam" id="NF006421">
    <property type="entry name" value="PRK08673.1"/>
    <property type="match status" value="1"/>
</dbReference>
<evidence type="ECO:0000259" key="3">
    <source>
        <dbReference type="Pfam" id="PF18152"/>
    </source>
</evidence>
<name>A0A1T4LJQ3_9FIRM</name>
<dbReference type="InterPro" id="IPR006218">
    <property type="entry name" value="DAHP1/KDSA"/>
</dbReference>
<evidence type="ECO:0000313" key="5">
    <source>
        <dbReference type="Proteomes" id="UP000190625"/>
    </source>
</evidence>
<dbReference type="Gene3D" id="3.30.70.1140">
    <property type="entry name" value="Phospho-2-dehydro-3-deoxyheptonate aldolase, domain 1"/>
    <property type="match status" value="1"/>
</dbReference>
<feature type="domain" description="DAHP synthetase I/KDSA" evidence="2">
    <location>
        <begin position="83"/>
        <end position="327"/>
    </location>
</feature>
<dbReference type="RefSeq" id="WP_078809644.1">
    <property type="nucleotide sequence ID" value="NZ_FUWM01000008.1"/>
</dbReference>
<keyword evidence="5" id="KW-1185">Reference proteome</keyword>
<dbReference type="PANTHER" id="PTHR43018">
    <property type="entry name" value="PHOSPHO-2-DEHYDRO-3-DEOXYHEPTONATE ALDOLASE"/>
    <property type="match status" value="1"/>
</dbReference>
<dbReference type="PANTHER" id="PTHR43018:SF2">
    <property type="entry name" value="PHOSPHO-2-DEHYDRO-3-DEOXYHEPTONATE ALDOLASE"/>
    <property type="match status" value="1"/>
</dbReference>
<dbReference type="AlphaFoldDB" id="A0A1T4LJQ3"/>
<sequence length="337" mass="36706">MIIVMEDNATKNQIDNVVNRVEELGFKVHLSTGEIKTIIGVIGKQKAELMKSIASLRGIEKMVEITKPYKLSGKQFRDEPTVIDIDGVKIGGDSFTVMAGPCAVESKEQLFESAEIVKDKGAKILRGGAFKPRTSPYSFQGLAEEGLKMLAEARERTGLKIVTEVMDTRSVEVVGKYADIFQVGARNMQNYPLLKELGKQDKPVLLKRAMTATYKELLMAAEYIMAGGNYDVILCERGIRTFVNYTRNTVDISTIPVIKELSHLPIIVDPSHGTGKWSLVNAVAKAALAAGADGIMTEVHPDPATALCDGPQSLTPTNFAKLINELKPIADAVGKQI</sequence>
<dbReference type="Gene3D" id="3.20.20.70">
    <property type="entry name" value="Aldolase class I"/>
    <property type="match status" value="1"/>
</dbReference>
<dbReference type="SUPFAM" id="SSF51569">
    <property type="entry name" value="Aldolase"/>
    <property type="match status" value="1"/>
</dbReference>
<evidence type="ECO:0000313" key="4">
    <source>
        <dbReference type="EMBL" id="SJZ54664.1"/>
    </source>
</evidence>
<dbReference type="GO" id="GO:0016832">
    <property type="term" value="F:aldehyde-lyase activity"/>
    <property type="evidence" value="ECO:0007669"/>
    <property type="project" value="InterPro"/>
</dbReference>
<feature type="domain" description="DAHP synthase ferredoxin-like" evidence="3">
    <location>
        <begin position="1"/>
        <end position="67"/>
    </location>
</feature>
<gene>
    <name evidence="4" type="ORF">SAMN02745118_01161</name>
</gene>
<dbReference type="InterPro" id="IPR041071">
    <property type="entry name" value="DAHP_snth_FXD"/>
</dbReference>
<protein>
    <submittedName>
        <fullName evidence="4">3-deoxy-D-arabinoheptulosonate-7-phosphate synthase</fullName>
    </submittedName>
</protein>
<dbReference type="InterPro" id="IPR052899">
    <property type="entry name" value="Class-I_DAHP_synthase"/>
</dbReference>
<dbReference type="NCBIfam" id="NF009239">
    <property type="entry name" value="PRK12595.1"/>
    <property type="match status" value="1"/>
</dbReference>
<dbReference type="Pfam" id="PF00793">
    <property type="entry name" value="DAHP_synth_1"/>
    <property type="match status" value="1"/>
</dbReference>
<dbReference type="STRING" id="142842.SAMN02745118_01161"/>
<evidence type="ECO:0000259" key="2">
    <source>
        <dbReference type="Pfam" id="PF00793"/>
    </source>
</evidence>
<dbReference type="OrthoDB" id="9780456at2"/>
<dbReference type="Pfam" id="PF18152">
    <property type="entry name" value="DAHP_snth_FXD"/>
    <property type="match status" value="1"/>
</dbReference>
<organism evidence="4 5">
    <name type="scientific">Selenihalanaerobacter shriftii</name>
    <dbReference type="NCBI Taxonomy" id="142842"/>
    <lineage>
        <taxon>Bacteria</taxon>
        <taxon>Bacillati</taxon>
        <taxon>Bacillota</taxon>
        <taxon>Clostridia</taxon>
        <taxon>Halanaerobiales</taxon>
        <taxon>Halobacteroidaceae</taxon>
        <taxon>Selenihalanaerobacter</taxon>
    </lineage>
</organism>
<keyword evidence="1" id="KW-0808">Transferase</keyword>
<reference evidence="5" key="1">
    <citation type="submission" date="2017-02" db="EMBL/GenBank/DDBJ databases">
        <authorList>
            <person name="Varghese N."/>
            <person name="Submissions S."/>
        </authorList>
    </citation>
    <scope>NUCLEOTIDE SEQUENCE [LARGE SCALE GENOMIC DNA]</scope>
    <source>
        <strain evidence="5">ATCC BAA-73</strain>
    </source>
</reference>
<dbReference type="InterPro" id="IPR006268">
    <property type="entry name" value="DAHP_syn_2"/>
</dbReference>